<sequence>MAVLSDLPPELIFLTISFLTREKVLDPDNCLPLAEPRSRGLECVPDLPSINSLSQTNRAFHYTLDQTLYDLCASVETLGKLALVFAVTQQSESTVDRLVAVGVRLDTQFNCKDDCCGPLHIAAALGHTAMVIKLLGMCGEELVHIRSLNKRTALDYAARYGHMDVVQILAPIPQPGSSHSDYVSIALLEAVRVGDIEISRCLISEGADVNFFHGRSAGGSCPLYVAVCLRNLGLVQLLLISGADPDGDKPYIPLFVAARRGDLGILRALVGGGADIHVRDDQRRNVLVFCGTNMGPLCFFLERGVDPNNQDRHGQTVLQKACGKDHAAYGRDFVEVLCQYGAALDIANHDGETAVDLAMENGLAGVLLIMERFAQSPERFGERNDYLTVSPQVLPPRSSRV</sequence>
<dbReference type="Pfam" id="PF00023">
    <property type="entry name" value="Ank"/>
    <property type="match status" value="2"/>
</dbReference>
<dbReference type="SMART" id="SM00248">
    <property type="entry name" value="ANK"/>
    <property type="match status" value="7"/>
</dbReference>
<keyword evidence="1" id="KW-0677">Repeat</keyword>
<accession>A0AAD7AJW8</accession>
<dbReference type="SUPFAM" id="SSF48403">
    <property type="entry name" value="Ankyrin repeat"/>
    <property type="match status" value="1"/>
</dbReference>
<comment type="caution">
    <text evidence="4">The sequence shown here is derived from an EMBL/GenBank/DDBJ whole genome shotgun (WGS) entry which is preliminary data.</text>
</comment>
<feature type="repeat" description="ANK" evidence="3">
    <location>
        <begin position="218"/>
        <end position="250"/>
    </location>
</feature>
<feature type="repeat" description="ANK" evidence="3">
    <location>
        <begin position="249"/>
        <end position="281"/>
    </location>
</feature>
<dbReference type="Pfam" id="PF12796">
    <property type="entry name" value="Ank_2"/>
    <property type="match status" value="2"/>
</dbReference>
<dbReference type="AlphaFoldDB" id="A0AAD7AJW8"/>
<dbReference type="EMBL" id="JARIHO010000005">
    <property type="protein sequence ID" value="KAJ7360973.1"/>
    <property type="molecule type" value="Genomic_DNA"/>
</dbReference>
<name>A0AAD7AJW8_9AGAR</name>
<evidence type="ECO:0000256" key="1">
    <source>
        <dbReference type="ARBA" id="ARBA00022737"/>
    </source>
</evidence>
<proteinExistence type="predicted"/>
<evidence type="ECO:0000313" key="5">
    <source>
        <dbReference type="Proteomes" id="UP001218218"/>
    </source>
</evidence>
<keyword evidence="2 3" id="KW-0040">ANK repeat</keyword>
<dbReference type="PROSITE" id="PS50297">
    <property type="entry name" value="ANK_REP_REGION"/>
    <property type="match status" value="2"/>
</dbReference>
<evidence type="ECO:0000313" key="4">
    <source>
        <dbReference type="EMBL" id="KAJ7360973.1"/>
    </source>
</evidence>
<keyword evidence="5" id="KW-1185">Reference proteome</keyword>
<dbReference type="Proteomes" id="UP001218218">
    <property type="component" value="Unassembled WGS sequence"/>
</dbReference>
<dbReference type="InterPro" id="IPR002110">
    <property type="entry name" value="Ankyrin_rpt"/>
</dbReference>
<evidence type="ECO:0000256" key="3">
    <source>
        <dbReference type="PROSITE-ProRule" id="PRU00023"/>
    </source>
</evidence>
<dbReference type="PROSITE" id="PS50088">
    <property type="entry name" value="ANK_REPEAT"/>
    <property type="match status" value="2"/>
</dbReference>
<gene>
    <name evidence="4" type="ORF">DFH08DRAFT_842701</name>
</gene>
<dbReference type="PANTHER" id="PTHR24198">
    <property type="entry name" value="ANKYRIN REPEAT AND PROTEIN KINASE DOMAIN-CONTAINING PROTEIN"/>
    <property type="match status" value="1"/>
</dbReference>
<organism evidence="4 5">
    <name type="scientific">Mycena albidolilacea</name>
    <dbReference type="NCBI Taxonomy" id="1033008"/>
    <lineage>
        <taxon>Eukaryota</taxon>
        <taxon>Fungi</taxon>
        <taxon>Dikarya</taxon>
        <taxon>Basidiomycota</taxon>
        <taxon>Agaricomycotina</taxon>
        <taxon>Agaricomycetes</taxon>
        <taxon>Agaricomycetidae</taxon>
        <taxon>Agaricales</taxon>
        <taxon>Marasmiineae</taxon>
        <taxon>Mycenaceae</taxon>
        <taxon>Mycena</taxon>
    </lineage>
</organism>
<dbReference type="Gene3D" id="1.25.40.20">
    <property type="entry name" value="Ankyrin repeat-containing domain"/>
    <property type="match status" value="3"/>
</dbReference>
<protein>
    <submittedName>
        <fullName evidence="4">Ankyrin repeat-containing domain protein</fullName>
    </submittedName>
</protein>
<dbReference type="PANTHER" id="PTHR24198:SF165">
    <property type="entry name" value="ANKYRIN REPEAT-CONTAINING PROTEIN-RELATED"/>
    <property type="match status" value="1"/>
</dbReference>
<dbReference type="InterPro" id="IPR036770">
    <property type="entry name" value="Ankyrin_rpt-contain_sf"/>
</dbReference>
<evidence type="ECO:0000256" key="2">
    <source>
        <dbReference type="ARBA" id="ARBA00023043"/>
    </source>
</evidence>
<reference evidence="4" key="1">
    <citation type="submission" date="2023-03" db="EMBL/GenBank/DDBJ databases">
        <title>Massive genome expansion in bonnet fungi (Mycena s.s.) driven by repeated elements and novel gene families across ecological guilds.</title>
        <authorList>
            <consortium name="Lawrence Berkeley National Laboratory"/>
            <person name="Harder C.B."/>
            <person name="Miyauchi S."/>
            <person name="Viragh M."/>
            <person name="Kuo A."/>
            <person name="Thoen E."/>
            <person name="Andreopoulos B."/>
            <person name="Lu D."/>
            <person name="Skrede I."/>
            <person name="Drula E."/>
            <person name="Henrissat B."/>
            <person name="Morin E."/>
            <person name="Kohler A."/>
            <person name="Barry K."/>
            <person name="LaButti K."/>
            <person name="Morin E."/>
            <person name="Salamov A."/>
            <person name="Lipzen A."/>
            <person name="Mereny Z."/>
            <person name="Hegedus B."/>
            <person name="Baldrian P."/>
            <person name="Stursova M."/>
            <person name="Weitz H."/>
            <person name="Taylor A."/>
            <person name="Grigoriev I.V."/>
            <person name="Nagy L.G."/>
            <person name="Martin F."/>
            <person name="Kauserud H."/>
        </authorList>
    </citation>
    <scope>NUCLEOTIDE SEQUENCE</scope>
    <source>
        <strain evidence="4">CBHHK002</strain>
    </source>
</reference>